<comment type="caution">
    <text evidence="2">The sequence shown here is derived from an EMBL/GenBank/DDBJ whole genome shotgun (WGS) entry which is preliminary data.</text>
</comment>
<keyword evidence="3" id="KW-1185">Reference proteome</keyword>
<organism evidence="2 3">
    <name type="scientific">Jeotgalibacillus alimentarius</name>
    <dbReference type="NCBI Taxonomy" id="135826"/>
    <lineage>
        <taxon>Bacteria</taxon>
        <taxon>Bacillati</taxon>
        <taxon>Bacillota</taxon>
        <taxon>Bacilli</taxon>
        <taxon>Bacillales</taxon>
        <taxon>Caryophanaceae</taxon>
        <taxon>Jeotgalibacillus</taxon>
    </lineage>
</organism>
<reference evidence="2 3" key="1">
    <citation type="submission" date="2015-01" db="EMBL/GenBank/DDBJ databases">
        <title>Genome sequence of Jeotgalibacillus alimentarius.</title>
        <authorList>
            <person name="Goh K.M."/>
            <person name="Chan K.-G."/>
            <person name="Yaakop A.S."/>
            <person name="Ee R."/>
            <person name="Gan H.M."/>
            <person name="Chan C.S."/>
        </authorList>
    </citation>
    <scope>NUCLEOTIDE SEQUENCE [LARGE SCALE GENOMIC DNA]</scope>
    <source>
        <strain evidence="2 3">YKJ-13</strain>
    </source>
</reference>
<dbReference type="OrthoDB" id="2454241at2"/>
<dbReference type="EMBL" id="JXRQ01000015">
    <property type="protein sequence ID" value="KIL51296.1"/>
    <property type="molecule type" value="Genomic_DNA"/>
</dbReference>
<keyword evidence="1" id="KW-0472">Membrane</keyword>
<feature type="transmembrane region" description="Helical" evidence="1">
    <location>
        <begin position="31"/>
        <end position="52"/>
    </location>
</feature>
<accession>A0A0C2W3V6</accession>
<evidence type="ECO:0000313" key="2">
    <source>
        <dbReference type="EMBL" id="KIL51296.1"/>
    </source>
</evidence>
<dbReference type="PATRIC" id="fig|135826.4.peg.801"/>
<keyword evidence="1" id="KW-0812">Transmembrane</keyword>
<evidence type="ECO:0000256" key="1">
    <source>
        <dbReference type="SAM" id="Phobius"/>
    </source>
</evidence>
<feature type="transmembrane region" description="Helical" evidence="1">
    <location>
        <begin position="7"/>
        <end position="25"/>
    </location>
</feature>
<dbReference type="RefSeq" id="WP_041121462.1">
    <property type="nucleotide sequence ID" value="NZ_JXRQ01000015.1"/>
</dbReference>
<dbReference type="Proteomes" id="UP000031950">
    <property type="component" value="Unassembled WGS sequence"/>
</dbReference>
<proteinExistence type="predicted"/>
<sequence length="62" mass="7619">MAIVIRFVIYTVIYFVFSMLWDLALADQINWGPNAVQSVLFGFFFTMLMWYFELRRRKREEK</sequence>
<dbReference type="AlphaFoldDB" id="A0A0C2W3V6"/>
<gene>
    <name evidence="2" type="ORF">KP77_08080</name>
</gene>
<keyword evidence="1" id="KW-1133">Transmembrane helix</keyword>
<evidence type="ECO:0000313" key="3">
    <source>
        <dbReference type="Proteomes" id="UP000031950"/>
    </source>
</evidence>
<name>A0A0C2W3V6_9BACL</name>
<protein>
    <submittedName>
        <fullName evidence="2">Uncharacterized protein</fullName>
    </submittedName>
</protein>